<gene>
    <name evidence="3" type="primary">LOC100903413</name>
</gene>
<evidence type="ECO:0000313" key="3">
    <source>
        <dbReference type="RefSeq" id="XP_003743020.1"/>
    </source>
</evidence>
<keyword evidence="2" id="KW-1185">Reference proteome</keyword>
<dbReference type="AlphaFoldDB" id="A0AAJ6QT57"/>
<evidence type="ECO:0000313" key="2">
    <source>
        <dbReference type="Proteomes" id="UP000694867"/>
    </source>
</evidence>
<feature type="compositionally biased region" description="Basic and acidic residues" evidence="1">
    <location>
        <begin position="342"/>
        <end position="352"/>
    </location>
</feature>
<name>A0AAJ6QT57_9ACAR</name>
<dbReference type="KEGG" id="goe:100903413"/>
<protein>
    <submittedName>
        <fullName evidence="3">PHD finger protein 21A</fullName>
    </submittedName>
</protein>
<proteinExistence type="predicted"/>
<evidence type="ECO:0000256" key="1">
    <source>
        <dbReference type="SAM" id="MobiDB-lite"/>
    </source>
</evidence>
<sequence length="437" mass="48508">MDLAVVGAPASGETHMQNVERQIRALIREHHRLMSTVEQLSSSAAEAKLSAATRIQQEIINMAYEFREANLASRCGSISAVHINTTGAVMPKPIAQMNNAQPATISEKVALDGASAFSINNNNNNHSISDNNNYKTDPDASFDYVVKAPKKVPLPIVAPNLVFHNPAGTSPGVKFGAPPSAVFIIKVPPNQTGPLNIVTLQQNGITNGASITAPVNGLQVNGVVVKAVAPGSKGNFLPKPVIIDDSKVTSAPSPLITHKLAVQATKNIETRLQKVPEERNTLPPFEFEENEEDKVCKGVKKQAWFLGHLSLCTPERFRELSERRTERRRRKTANPHFSSAAVEERRRQETERKRKKTTSSDGKNKAELKEELQLQAEKLRTEKAELLKKHEEARQRLTEERLRTRMLVDQQRTVEQMLERLRKFMSIVAENRPPLCA</sequence>
<dbReference type="Proteomes" id="UP000694867">
    <property type="component" value="Unplaced"/>
</dbReference>
<dbReference type="GeneID" id="100903413"/>
<dbReference type="RefSeq" id="XP_003743020.1">
    <property type="nucleotide sequence ID" value="XM_003742972.2"/>
</dbReference>
<reference evidence="3" key="1">
    <citation type="submission" date="2025-08" db="UniProtKB">
        <authorList>
            <consortium name="RefSeq"/>
        </authorList>
    </citation>
    <scope>IDENTIFICATION</scope>
</reference>
<organism evidence="2 3">
    <name type="scientific">Galendromus occidentalis</name>
    <name type="common">western predatory mite</name>
    <dbReference type="NCBI Taxonomy" id="34638"/>
    <lineage>
        <taxon>Eukaryota</taxon>
        <taxon>Metazoa</taxon>
        <taxon>Ecdysozoa</taxon>
        <taxon>Arthropoda</taxon>
        <taxon>Chelicerata</taxon>
        <taxon>Arachnida</taxon>
        <taxon>Acari</taxon>
        <taxon>Parasitiformes</taxon>
        <taxon>Mesostigmata</taxon>
        <taxon>Gamasina</taxon>
        <taxon>Phytoseioidea</taxon>
        <taxon>Phytoseiidae</taxon>
        <taxon>Typhlodrominae</taxon>
        <taxon>Galendromus</taxon>
    </lineage>
</organism>
<accession>A0AAJ6QT57</accession>
<feature type="region of interest" description="Disordered" evidence="1">
    <location>
        <begin position="323"/>
        <end position="368"/>
    </location>
</feature>